<comment type="function">
    <text evidence="2 3">Might take part in the signal recognition particle (SRP) pathway. This is inferred from the conservation of its genetic proximity to ftsY/ffh. May be a regulatory protein.</text>
</comment>
<dbReference type="GO" id="GO:0003677">
    <property type="term" value="F:DNA binding"/>
    <property type="evidence" value="ECO:0007669"/>
    <property type="project" value="UniProtKB-KW"/>
</dbReference>
<evidence type="ECO:0000313" key="4">
    <source>
        <dbReference type="EMBL" id="KJY49200.1"/>
    </source>
</evidence>
<comment type="caution">
    <text evidence="4">The sequence shown here is derived from an EMBL/GenBank/DDBJ whole genome shotgun (WGS) entry which is preliminary data.</text>
</comment>
<dbReference type="STRING" id="1218508.JG29_06540"/>
<evidence type="ECO:0000256" key="2">
    <source>
        <dbReference type="ARBA" id="ARBA00024764"/>
    </source>
</evidence>
<dbReference type="EMBL" id="JXBZ01000005">
    <property type="protein sequence ID" value="KJY49200.1"/>
    <property type="molecule type" value="Genomic_DNA"/>
</dbReference>
<proteinExistence type="inferred from homology"/>
<dbReference type="HAMAP" id="MF_00245">
    <property type="entry name" value="UPF0122"/>
    <property type="match status" value="1"/>
</dbReference>
<organism evidence="4 5">
    <name type="scientific">Bombilactobacillus mellis</name>
    <dbReference type="NCBI Taxonomy" id="1218508"/>
    <lineage>
        <taxon>Bacteria</taxon>
        <taxon>Bacillati</taxon>
        <taxon>Bacillota</taxon>
        <taxon>Bacilli</taxon>
        <taxon>Lactobacillales</taxon>
        <taxon>Lactobacillaceae</taxon>
        <taxon>Bombilactobacillus</taxon>
    </lineage>
</organism>
<keyword evidence="4" id="KW-0238">DNA-binding</keyword>
<dbReference type="NCBIfam" id="NF001068">
    <property type="entry name" value="PRK00118.1-4"/>
    <property type="match status" value="1"/>
</dbReference>
<comment type="similarity">
    <text evidence="1 3">Belongs to the UPF0122 family.</text>
</comment>
<dbReference type="PATRIC" id="fig|1218508.4.peg.669"/>
<dbReference type="PANTHER" id="PTHR40083">
    <property type="entry name" value="UPF0122 PROTEIN CBO2450/CLC_2298"/>
    <property type="match status" value="1"/>
</dbReference>
<evidence type="ECO:0000256" key="1">
    <source>
        <dbReference type="ARBA" id="ARBA00008720"/>
    </source>
</evidence>
<dbReference type="NCBIfam" id="NF001070">
    <property type="entry name" value="PRK00118.1-6"/>
    <property type="match status" value="1"/>
</dbReference>
<dbReference type="Gene3D" id="1.10.10.10">
    <property type="entry name" value="Winged helix-like DNA-binding domain superfamily/Winged helix DNA-binding domain"/>
    <property type="match status" value="1"/>
</dbReference>
<reference evidence="4 5" key="1">
    <citation type="submission" date="2014-12" db="EMBL/GenBank/DDBJ databases">
        <title>Comparative genomics of the lactic acid bacteria isolated from the honey bee gut.</title>
        <authorList>
            <person name="Ellegaard K.M."/>
            <person name="Tamarit D."/>
            <person name="Javelind E."/>
            <person name="Olofsson T."/>
            <person name="Andersson S.G."/>
            <person name="Vasquez A."/>
        </authorList>
    </citation>
    <scope>NUCLEOTIDE SEQUENCE [LARGE SCALE GENOMIC DNA]</scope>
    <source>
        <strain evidence="4 5">Hon2</strain>
    </source>
</reference>
<sequence>MIMAETIEKTTQINMLYDFYQPLLTAKQDLYMRLYYGDDYSLGEIAQLQHVSRQAVYDNLQRTVKTLQRYEQQLHLYQYFRQRSQLLQNLQKQIAQKYATDGDLKAVVEELMKLE</sequence>
<evidence type="ECO:0000256" key="3">
    <source>
        <dbReference type="HAMAP-Rule" id="MF_00245"/>
    </source>
</evidence>
<dbReference type="NCBIfam" id="NF045758">
    <property type="entry name" value="YlxM"/>
    <property type="match status" value="1"/>
</dbReference>
<dbReference type="InterPro" id="IPR007394">
    <property type="entry name" value="UPF0122"/>
</dbReference>
<dbReference type="Pfam" id="PF04297">
    <property type="entry name" value="UPF0122"/>
    <property type="match status" value="1"/>
</dbReference>
<dbReference type="InterPro" id="IPR054831">
    <property type="entry name" value="UPF0122_fam_protein"/>
</dbReference>
<dbReference type="InterPro" id="IPR013324">
    <property type="entry name" value="RNA_pol_sigma_r3/r4-like"/>
</dbReference>
<dbReference type="InterPro" id="IPR036388">
    <property type="entry name" value="WH-like_DNA-bd_sf"/>
</dbReference>
<keyword evidence="5" id="KW-1185">Reference proteome</keyword>
<accession>A0A0F4KS17</accession>
<dbReference type="AlphaFoldDB" id="A0A0F4KS17"/>
<name>A0A0F4KS17_9LACO</name>
<dbReference type="Proteomes" id="UP000033695">
    <property type="component" value="Unassembled WGS sequence"/>
</dbReference>
<dbReference type="PANTHER" id="PTHR40083:SF1">
    <property type="entry name" value="UPF0122 PROTEIN YLXM"/>
    <property type="match status" value="1"/>
</dbReference>
<protein>
    <recommendedName>
        <fullName evidence="3">UPF0122 protein JG29_06540</fullName>
    </recommendedName>
</protein>
<gene>
    <name evidence="4" type="ORF">JG29_06540</name>
</gene>
<dbReference type="SUPFAM" id="SSF88659">
    <property type="entry name" value="Sigma3 and sigma4 domains of RNA polymerase sigma factors"/>
    <property type="match status" value="1"/>
</dbReference>
<dbReference type="HOGENOM" id="CLU_129218_1_0_9"/>
<evidence type="ECO:0000313" key="5">
    <source>
        <dbReference type="Proteomes" id="UP000033695"/>
    </source>
</evidence>